<feature type="transmembrane region" description="Helical" evidence="6">
    <location>
        <begin position="79"/>
        <end position="98"/>
    </location>
</feature>
<sequence length="426" mass="45703">MIVNLERPGLDYWHSINQIMVIFGAGLSSGIYGPSLIDLAEVYSSTPDGIAVMNSARAVGMFLGSCVGGIFFARMNDQILMIITLLIYAAGTTLIPLLPNITSLYITGFISGTSIGVSHIGSQVRLVKIWPKQSASAIQAFHTAYGVGAMFGPFMGAPFLSERDGDLILRATQLHIPYAAIGVLCVVVVASMIGAYILDPAGIVETKEAKKIEHSASDKRLEIILMTMLFIYLAVCCSGECTFSTLISVYAFGSPALHFSKPEAAYLAGVFWATFTGGRIVSIVIAVFFDVKQLLIISHSLVILASAILIIFNSSTMCAWVGVALMGLGASSLYGAASGLVFQYINVRHLHVSVILAAACLGIAFPSYFVPSIVEVWPMFLQYFTGLGNIIHIIILLAIFWALRGKQVMFSEEAGNQEPKKDSSVA</sequence>
<feature type="transmembrane region" description="Helical" evidence="6">
    <location>
        <begin position="176"/>
        <end position="198"/>
    </location>
</feature>
<dbReference type="GeneID" id="100902798"/>
<keyword evidence="4 6" id="KW-0472">Membrane</keyword>
<keyword evidence="9" id="KW-0762">Sugar transport</keyword>
<feature type="transmembrane region" description="Helical" evidence="6">
    <location>
        <begin position="52"/>
        <end position="72"/>
    </location>
</feature>
<dbReference type="InterPro" id="IPR036259">
    <property type="entry name" value="MFS_trans_sf"/>
</dbReference>
<reference evidence="9" key="1">
    <citation type="submission" date="2025-08" db="UniProtKB">
        <authorList>
            <consortium name="RefSeq"/>
        </authorList>
    </citation>
    <scope>IDENTIFICATION</scope>
</reference>
<dbReference type="SUPFAM" id="SSF103473">
    <property type="entry name" value="MFS general substrate transporter"/>
    <property type="match status" value="1"/>
</dbReference>
<keyword evidence="8" id="KW-1185">Reference proteome</keyword>
<dbReference type="AlphaFoldDB" id="A0AAJ6QWK0"/>
<feature type="transmembrane region" description="Helical" evidence="6">
    <location>
        <begin position="319"/>
        <end position="342"/>
    </location>
</feature>
<dbReference type="GO" id="GO:0022857">
    <property type="term" value="F:transmembrane transporter activity"/>
    <property type="evidence" value="ECO:0007669"/>
    <property type="project" value="InterPro"/>
</dbReference>
<dbReference type="Gene3D" id="1.20.1250.20">
    <property type="entry name" value="MFS general substrate transporter like domains"/>
    <property type="match status" value="1"/>
</dbReference>
<keyword evidence="2 6" id="KW-0812">Transmembrane</keyword>
<evidence type="ECO:0000256" key="3">
    <source>
        <dbReference type="ARBA" id="ARBA00022989"/>
    </source>
</evidence>
<feature type="domain" description="Major facilitator superfamily (MFS) profile" evidence="7">
    <location>
        <begin position="14"/>
        <end position="406"/>
    </location>
</feature>
<comment type="subcellular location">
    <subcellularLocation>
        <location evidence="1">Membrane</location>
        <topology evidence="1">Multi-pass membrane protein</topology>
    </subcellularLocation>
</comment>
<feature type="transmembrane region" description="Helical" evidence="6">
    <location>
        <begin position="264"/>
        <end position="289"/>
    </location>
</feature>
<accession>A0AAJ6QWK0</accession>
<dbReference type="InterPro" id="IPR011701">
    <property type="entry name" value="MFS"/>
</dbReference>
<evidence type="ECO:0000256" key="2">
    <source>
        <dbReference type="ARBA" id="ARBA00022692"/>
    </source>
</evidence>
<gene>
    <name evidence="9" type="primary">LOC100902798</name>
</gene>
<evidence type="ECO:0000256" key="6">
    <source>
        <dbReference type="SAM" id="Phobius"/>
    </source>
</evidence>
<proteinExistence type="predicted"/>
<feature type="transmembrane region" description="Helical" evidence="6">
    <location>
        <begin position="294"/>
        <end position="313"/>
    </location>
</feature>
<evidence type="ECO:0000256" key="1">
    <source>
        <dbReference type="ARBA" id="ARBA00004141"/>
    </source>
</evidence>
<dbReference type="Proteomes" id="UP000694867">
    <property type="component" value="Unplaced"/>
</dbReference>
<dbReference type="RefSeq" id="XP_003746209.1">
    <property type="nucleotide sequence ID" value="XM_003746161.1"/>
</dbReference>
<dbReference type="GO" id="GO:0016020">
    <property type="term" value="C:membrane"/>
    <property type="evidence" value="ECO:0007669"/>
    <property type="project" value="UniProtKB-SubCell"/>
</dbReference>
<evidence type="ECO:0000259" key="7">
    <source>
        <dbReference type="PROSITE" id="PS50850"/>
    </source>
</evidence>
<feature type="transmembrane region" description="Helical" evidence="6">
    <location>
        <begin position="12"/>
        <end position="32"/>
    </location>
</feature>
<dbReference type="KEGG" id="goe:100902798"/>
<evidence type="ECO:0000313" key="9">
    <source>
        <dbReference type="RefSeq" id="XP_003746209.1"/>
    </source>
</evidence>
<dbReference type="InterPro" id="IPR020846">
    <property type="entry name" value="MFS_dom"/>
</dbReference>
<evidence type="ECO:0000313" key="8">
    <source>
        <dbReference type="Proteomes" id="UP000694867"/>
    </source>
</evidence>
<name>A0AAJ6QWK0_9ACAR</name>
<feature type="transmembrane region" description="Helical" evidence="6">
    <location>
        <begin position="354"/>
        <end position="374"/>
    </location>
</feature>
<keyword evidence="9" id="KW-0813">Transport</keyword>
<feature type="transmembrane region" description="Helical" evidence="6">
    <location>
        <begin position="104"/>
        <end position="122"/>
    </location>
</feature>
<dbReference type="PANTHER" id="PTHR23121:SF10">
    <property type="entry name" value="MAJOR FACILITATOR SUPERFAMILY DOMAIN-CONTAINING PROTEIN 4A"/>
    <property type="match status" value="1"/>
</dbReference>
<evidence type="ECO:0000256" key="4">
    <source>
        <dbReference type="ARBA" id="ARBA00023136"/>
    </source>
</evidence>
<evidence type="ECO:0000256" key="5">
    <source>
        <dbReference type="ARBA" id="ARBA00040840"/>
    </source>
</evidence>
<feature type="transmembrane region" description="Helical" evidence="6">
    <location>
        <begin position="134"/>
        <end position="156"/>
    </location>
</feature>
<protein>
    <recommendedName>
        <fullName evidence="5">Major facilitator superfamily domain-containing protein 4A</fullName>
    </recommendedName>
</protein>
<organism evidence="8 9">
    <name type="scientific">Galendromus occidentalis</name>
    <name type="common">western predatory mite</name>
    <dbReference type="NCBI Taxonomy" id="34638"/>
    <lineage>
        <taxon>Eukaryota</taxon>
        <taxon>Metazoa</taxon>
        <taxon>Ecdysozoa</taxon>
        <taxon>Arthropoda</taxon>
        <taxon>Chelicerata</taxon>
        <taxon>Arachnida</taxon>
        <taxon>Acari</taxon>
        <taxon>Parasitiformes</taxon>
        <taxon>Mesostigmata</taxon>
        <taxon>Gamasina</taxon>
        <taxon>Phytoseioidea</taxon>
        <taxon>Phytoseiidae</taxon>
        <taxon>Typhlodrominae</taxon>
        <taxon>Galendromus</taxon>
    </lineage>
</organism>
<feature type="transmembrane region" description="Helical" evidence="6">
    <location>
        <begin position="380"/>
        <end position="403"/>
    </location>
</feature>
<dbReference type="PANTHER" id="PTHR23121">
    <property type="entry name" value="SODIUM-DEPENDENT GLUCOSE TRANSPORTER 1"/>
    <property type="match status" value="1"/>
</dbReference>
<dbReference type="PROSITE" id="PS50850">
    <property type="entry name" value="MFS"/>
    <property type="match status" value="1"/>
</dbReference>
<feature type="transmembrane region" description="Helical" evidence="6">
    <location>
        <begin position="229"/>
        <end position="252"/>
    </location>
</feature>
<dbReference type="Pfam" id="PF07690">
    <property type="entry name" value="MFS_1"/>
    <property type="match status" value="1"/>
</dbReference>
<keyword evidence="3 6" id="KW-1133">Transmembrane helix</keyword>